<dbReference type="GO" id="GO:0004252">
    <property type="term" value="F:serine-type endopeptidase activity"/>
    <property type="evidence" value="ECO:0007669"/>
    <property type="project" value="InterPro"/>
</dbReference>
<dbReference type="EMBL" id="GL434853">
    <property type="protein sequence ID" value="EFN74459.1"/>
    <property type="molecule type" value="Genomic_DNA"/>
</dbReference>
<dbReference type="PROSITE" id="PS00134">
    <property type="entry name" value="TRYPSIN_HIS"/>
    <property type="match status" value="1"/>
</dbReference>
<accession>E1ZWM2</accession>
<dbReference type="Gene3D" id="2.40.10.10">
    <property type="entry name" value="Trypsin-like serine proteases"/>
    <property type="match status" value="1"/>
</dbReference>
<dbReference type="SUPFAM" id="SSF50494">
    <property type="entry name" value="Trypsin-like serine proteases"/>
    <property type="match status" value="1"/>
</dbReference>
<dbReference type="PROSITE" id="PS50240">
    <property type="entry name" value="TRYPSIN_DOM"/>
    <property type="match status" value="1"/>
</dbReference>
<proteinExistence type="predicted"/>
<protein>
    <submittedName>
        <fullName evidence="2">Coagulation factor XI</fullName>
    </submittedName>
</protein>
<dbReference type="GO" id="GO:0006508">
    <property type="term" value="P:proteolysis"/>
    <property type="evidence" value="ECO:0007669"/>
    <property type="project" value="InterPro"/>
</dbReference>
<dbReference type="InParanoid" id="E1ZWM2"/>
<dbReference type="InterPro" id="IPR043504">
    <property type="entry name" value="Peptidase_S1_PA_chymotrypsin"/>
</dbReference>
<dbReference type="InterPro" id="IPR001254">
    <property type="entry name" value="Trypsin_dom"/>
</dbReference>
<dbReference type="PANTHER" id="PTHR24260">
    <property type="match status" value="1"/>
</dbReference>
<organism evidence="3">
    <name type="scientific">Camponotus floridanus</name>
    <name type="common">Florida carpenter ant</name>
    <dbReference type="NCBI Taxonomy" id="104421"/>
    <lineage>
        <taxon>Eukaryota</taxon>
        <taxon>Metazoa</taxon>
        <taxon>Ecdysozoa</taxon>
        <taxon>Arthropoda</taxon>
        <taxon>Hexapoda</taxon>
        <taxon>Insecta</taxon>
        <taxon>Pterygota</taxon>
        <taxon>Neoptera</taxon>
        <taxon>Endopterygota</taxon>
        <taxon>Hymenoptera</taxon>
        <taxon>Apocrita</taxon>
        <taxon>Aculeata</taxon>
        <taxon>Formicoidea</taxon>
        <taxon>Formicidae</taxon>
        <taxon>Formicinae</taxon>
        <taxon>Camponotus</taxon>
    </lineage>
</organism>
<name>E1ZWM2_CAMFO</name>
<sequence length="98" mass="10837">MAVVHKLMDEGIVGKCGGTIISNRWVLTAGHCVVNYPQIFFVVFGITDKSDIGYGWFVGPGVSMITTEVVLHPQYSLTQNDIALLHMPRDIHFSGKFI</sequence>
<evidence type="ECO:0000313" key="2">
    <source>
        <dbReference type="EMBL" id="EFN74459.1"/>
    </source>
</evidence>
<dbReference type="Proteomes" id="UP000000311">
    <property type="component" value="Unassembled WGS sequence"/>
</dbReference>
<dbReference type="InterPro" id="IPR001314">
    <property type="entry name" value="Peptidase_S1A"/>
</dbReference>
<dbReference type="AlphaFoldDB" id="E1ZWM2"/>
<evidence type="ECO:0000313" key="3">
    <source>
        <dbReference type="Proteomes" id="UP000000311"/>
    </source>
</evidence>
<reference evidence="2 3" key="1">
    <citation type="journal article" date="2010" name="Science">
        <title>Genomic comparison of the ants Camponotus floridanus and Harpegnathos saltator.</title>
        <authorList>
            <person name="Bonasio R."/>
            <person name="Zhang G."/>
            <person name="Ye C."/>
            <person name="Mutti N.S."/>
            <person name="Fang X."/>
            <person name="Qin N."/>
            <person name="Donahue G."/>
            <person name="Yang P."/>
            <person name="Li Q."/>
            <person name="Li C."/>
            <person name="Zhang P."/>
            <person name="Huang Z."/>
            <person name="Berger S.L."/>
            <person name="Reinberg D."/>
            <person name="Wang J."/>
            <person name="Liebig J."/>
        </authorList>
    </citation>
    <scope>NUCLEOTIDE SEQUENCE [LARGE SCALE GENOMIC DNA]</scope>
    <source>
        <strain evidence="3">C129</strain>
    </source>
</reference>
<keyword evidence="3" id="KW-1185">Reference proteome</keyword>
<gene>
    <name evidence="2" type="ORF">EAG_08913</name>
</gene>
<dbReference type="InterPro" id="IPR018114">
    <property type="entry name" value="TRYPSIN_HIS"/>
</dbReference>
<dbReference type="InterPro" id="IPR009003">
    <property type="entry name" value="Peptidase_S1_PA"/>
</dbReference>
<dbReference type="PANTHER" id="PTHR24260:SF136">
    <property type="entry name" value="GH08193P-RELATED"/>
    <property type="match status" value="1"/>
</dbReference>
<dbReference type="Pfam" id="PF00089">
    <property type="entry name" value="Trypsin"/>
    <property type="match status" value="1"/>
</dbReference>
<dbReference type="InterPro" id="IPR051333">
    <property type="entry name" value="CLIP_Serine_Protease"/>
</dbReference>
<evidence type="ECO:0000259" key="1">
    <source>
        <dbReference type="PROSITE" id="PS50240"/>
    </source>
</evidence>
<feature type="domain" description="Peptidase S1" evidence="1">
    <location>
        <begin position="16"/>
        <end position="98"/>
    </location>
</feature>
<dbReference type="PRINTS" id="PR00722">
    <property type="entry name" value="CHYMOTRYPSIN"/>
</dbReference>